<dbReference type="InterPro" id="IPR013096">
    <property type="entry name" value="Cupin_2"/>
</dbReference>
<evidence type="ECO:0000259" key="1">
    <source>
        <dbReference type="Pfam" id="PF07883"/>
    </source>
</evidence>
<dbReference type="EMBL" id="PEBV01000046">
    <property type="protein sequence ID" value="PTQ51361.1"/>
    <property type="molecule type" value="Genomic_DNA"/>
</dbReference>
<proteinExistence type="predicted"/>
<evidence type="ECO:0000313" key="2">
    <source>
        <dbReference type="EMBL" id="MBT9282053.1"/>
    </source>
</evidence>
<dbReference type="InterPro" id="IPR014710">
    <property type="entry name" value="RmlC-like_jellyroll"/>
</dbReference>
<dbReference type="EMBL" id="JAHHQF010000048">
    <property type="protein sequence ID" value="MBT9282053.1"/>
    <property type="molecule type" value="Genomic_DNA"/>
</dbReference>
<dbReference type="Proteomes" id="UP000748108">
    <property type="component" value="Unassembled WGS sequence"/>
</dbReference>
<protein>
    <submittedName>
        <fullName evidence="2">Cupin domain-containing protein</fullName>
    </submittedName>
    <submittedName>
        <fullName evidence="3">Pectin degradation protein KdgF</fullName>
    </submittedName>
</protein>
<accession>A0A2T5G593</accession>
<dbReference type="Proteomes" id="UP000244180">
    <property type="component" value="Unassembled WGS sequence"/>
</dbReference>
<dbReference type="PANTHER" id="PTHR40112:SF1">
    <property type="entry name" value="H2HPP ISOMERASE"/>
    <property type="match status" value="1"/>
</dbReference>
<reference evidence="2" key="2">
    <citation type="journal article" date="2021" name="Microbiology">
        <title>Metagenomic Analysis of the Microbial Community in the Underground Coal Fire Area (Kemerovo Region, Russia) Revealed Predominance of Thermophilic Members of the Phyla Deinococcus-thermus, Aquificae, and Firmicutes.</title>
        <authorList>
            <person name="Kadnikov V."/>
            <person name="Mardanov A.V."/>
            <person name="Beletsky A.V."/>
            <person name="Karnachuk O.V."/>
            <person name="Ravin N.V."/>
        </authorList>
    </citation>
    <scope>NUCLEOTIDE SEQUENCE</scope>
    <source>
        <strain evidence="2">RBS10-49</strain>
    </source>
</reference>
<name>A0A2T5G593_HYDSH</name>
<organism evidence="3 4">
    <name type="scientific">Hydrogenibacillus schlegelii</name>
    <name type="common">Bacillus schlegelii</name>
    <dbReference type="NCBI Taxonomy" id="1484"/>
    <lineage>
        <taxon>Bacteria</taxon>
        <taxon>Bacillati</taxon>
        <taxon>Bacillota</taxon>
        <taxon>Bacilli</taxon>
        <taxon>Bacillales</taxon>
        <taxon>Bacillales Family X. Incertae Sedis</taxon>
        <taxon>Hydrogenibacillus</taxon>
    </lineage>
</organism>
<evidence type="ECO:0000313" key="4">
    <source>
        <dbReference type="Proteomes" id="UP000244180"/>
    </source>
</evidence>
<dbReference type="RefSeq" id="WP_273000668.1">
    <property type="nucleotide sequence ID" value="NZ_PEBV01000046.1"/>
</dbReference>
<dbReference type="SUPFAM" id="SSF51182">
    <property type="entry name" value="RmlC-like cupins"/>
    <property type="match status" value="1"/>
</dbReference>
<dbReference type="InterPro" id="IPR011051">
    <property type="entry name" value="RmlC_Cupin_sf"/>
</dbReference>
<sequence>MSFYYSIESLPKRETAPGRLVPVLHGSHMTAVVHRPTPDTKVPTHTHPEETIGIVIEGWIELEIDGERRRVSKGEFYHIPPHVPHSATGGDGLVVEVFGPPRGDIR</sequence>
<dbReference type="AlphaFoldDB" id="A0A2T5G593"/>
<reference evidence="3 4" key="1">
    <citation type="submission" date="2017-08" db="EMBL/GenBank/DDBJ databases">
        <title>Burning lignite coal seam in the remote Altai Mountains harbors a hydrogen-driven thermophilic microbial community.</title>
        <authorList>
            <person name="Kadnikov V.V."/>
            <person name="Mardanov A.V."/>
            <person name="Ivasenko D."/>
            <person name="Beletsky A.V."/>
            <person name="Karnachuk O.V."/>
            <person name="Ravin N.V."/>
        </authorList>
    </citation>
    <scope>NUCLEOTIDE SEQUENCE [LARGE SCALE GENOMIC DNA]</scope>
    <source>
        <strain evidence="3">AL33</strain>
    </source>
</reference>
<feature type="domain" description="Cupin type-2" evidence="1">
    <location>
        <begin position="38"/>
        <end position="87"/>
    </location>
</feature>
<dbReference type="Gene3D" id="2.60.120.10">
    <property type="entry name" value="Jelly Rolls"/>
    <property type="match status" value="1"/>
</dbReference>
<dbReference type="Pfam" id="PF07883">
    <property type="entry name" value="Cupin_2"/>
    <property type="match status" value="1"/>
</dbReference>
<gene>
    <name evidence="3" type="ORF">HSCHL_1354</name>
    <name evidence="2" type="ORF">KM312_05275</name>
</gene>
<dbReference type="PANTHER" id="PTHR40112">
    <property type="entry name" value="H2HPP ISOMERASE"/>
    <property type="match status" value="1"/>
</dbReference>
<evidence type="ECO:0000313" key="3">
    <source>
        <dbReference type="EMBL" id="PTQ51361.1"/>
    </source>
</evidence>
<comment type="caution">
    <text evidence="3">The sequence shown here is derived from an EMBL/GenBank/DDBJ whole genome shotgun (WGS) entry which is preliminary data.</text>
</comment>
<dbReference type="InterPro" id="IPR052535">
    <property type="entry name" value="Bacilysin_H2HPP_isomerase"/>
</dbReference>